<dbReference type="PROSITE" id="PS50026">
    <property type="entry name" value="EGF_3"/>
    <property type="match status" value="1"/>
</dbReference>
<evidence type="ECO:0000259" key="4">
    <source>
        <dbReference type="PROSITE" id="PS50026"/>
    </source>
</evidence>
<feature type="chain" id="PRO_5005189699" description="EGF-like domain-containing protein" evidence="3">
    <location>
        <begin position="24"/>
        <end position="1470"/>
    </location>
</feature>
<organism evidence="5">
    <name type="scientific">Chromera velia CCMP2878</name>
    <dbReference type="NCBI Taxonomy" id="1169474"/>
    <lineage>
        <taxon>Eukaryota</taxon>
        <taxon>Sar</taxon>
        <taxon>Alveolata</taxon>
        <taxon>Colpodellida</taxon>
        <taxon>Chromeraceae</taxon>
        <taxon>Chromera</taxon>
    </lineage>
</organism>
<sequence>MIPSLKIWVCTVVLQLCTQNVSAQIGQVDAVTGTPFTYDFTGYNQNDVVTFTSATTPTATDCEGGRTAVLPAGLTVDWTFQDSGTYQACVYSATTWTWTVDATAHRVITPVTAVTPEHVQAGIATSFTFTYTTPTATAGDKIRLATARDPTTGTAAQACNAGILITLDASRAGSATIPTGTPGVYYVCIQPVNADGGDTWVAVETITITGAYPTALTFPDAASMTVIPDAALMLTLAGQGFLQGDEAALVVTGNACPGSGTTSGFGTSSITESFSLTPTYTTNNVLDVCWKVTIRRPTALSPTRVYSKEIRMFDVTGLEQNDFIYFVIDPSTNTCVPPQGSPVFTLATTVGGGVFRTNDVNGAIAFPTAGTYTLCYGKASGALSTVDWVESSPALTLTVADADSSLTGSPARQSVASTLAFPSLTPTTDSVAVIPLPVGASATDDSLCQSFRVAAGAYTALDGSGQLSVTAGNAGRAADTPSQPHVFCVVSDTTTQPTQGALVRTASLDVEGLVGITPSMFIQNAATSVTWTTAGTVATTAQVRFIPGVATDCTGAGVDVTLAASSVTLTTVGTHSVCFADVANGGALTLSAMKVVAVDPTRADTVYRLGPTDTEAPEMMVTGSGDQTVAVTAAGLEVVNTWTAGGLTGDGNGYLVVPSSDPDGFFAIYNAGANVAFWSISEAGNIVYDATSVKAWPSGSCAASSVGSITAPCSSLTAVWADPYLSPGGLFAVDSHRALRMYAQPQRWRATRGFWPHFSNGVAEFGSTSGTTAYTGLHTPRGVVSTGTHVYVADRTNSRIVVLRLPGLTYEAAFGRTNSASDATGIPAAAATTPVGFSNSLMGLAVARGASNELILFAADSGNDRVMQFSINLVGAEDTPDQIRIPEWSSSVGECTGVGTGFGTYTYETIETCKRRCEADTQCDAIIFTTGLTLYPPGQGDCNLLDRSNREATCAASTTVNTYRITRPGSLTHQVSITGLNTPRVVATKGQYLFIGQQGNSNVLAYDCSAAGGTTACAAHSTVTLPTAVATANDNAWSSLTPVGRVLIAAYMENGGSTHVLASLQFDGTATQQTGIRFEGSGTMSSGSSAVAVVRIAGGPLGTLSVNSFDGVSVNPYDGSGAAGPPFSTAGYMTLTGRLDFINLAVQALTFDPAASGSNADYLLRVSIEATSGASSAGAAMTSHYYLGWAEPTAVRCGTCNNNGVCDPLTNQCVCMAPYFGTDCSTRLCDPPCQHGGVCNTATGVCDCSALTGYSGDQCQYPDCPTSSGEVCGGRGECHRDRRNCVCNDGFFGEACEYSDCPVGTASDSLGLTCGGHGVCDETTGACACETGYFGDTCEFKWCGPILQQLYEENVRSTTIESGNNKNFQCGARKFAKCDTSTGHCDCPNIQPVSSGSNNYQFNGSEDCEVYECAADRDLANGTVATVCQWTGAAGTAGTQAGSYCNVVGSKGLCECSGGAFGWDCSNTPA</sequence>
<dbReference type="InterPro" id="IPR052108">
    <property type="entry name" value="MEGF/SIB"/>
</dbReference>
<keyword evidence="1 2" id="KW-1015">Disulfide bond</keyword>
<dbReference type="Gene3D" id="2.40.10.500">
    <property type="match status" value="1"/>
</dbReference>
<dbReference type="PROSITE" id="PS00022">
    <property type="entry name" value="EGF_1"/>
    <property type="match status" value="1"/>
</dbReference>
<accession>A0A0G4G588</accession>
<dbReference type="InterPro" id="IPR013111">
    <property type="entry name" value="EGF_extracell"/>
</dbReference>
<protein>
    <recommendedName>
        <fullName evidence="4">EGF-like domain-containing protein</fullName>
    </recommendedName>
</protein>
<feature type="domain" description="EGF-like" evidence="4">
    <location>
        <begin position="1225"/>
        <end position="1260"/>
    </location>
</feature>
<dbReference type="PRINTS" id="PR00011">
    <property type="entry name" value="EGFLAMININ"/>
</dbReference>
<evidence type="ECO:0000256" key="1">
    <source>
        <dbReference type="ARBA" id="ARBA00023157"/>
    </source>
</evidence>
<comment type="caution">
    <text evidence="2">Lacks conserved residue(s) required for the propagation of feature annotation.</text>
</comment>
<evidence type="ECO:0000313" key="5">
    <source>
        <dbReference type="EMBL" id="CEM23691.1"/>
    </source>
</evidence>
<dbReference type="EMBL" id="CDMZ01000904">
    <property type="protein sequence ID" value="CEM23691.1"/>
    <property type="molecule type" value="Genomic_DNA"/>
</dbReference>
<reference evidence="5" key="1">
    <citation type="submission" date="2014-11" db="EMBL/GenBank/DDBJ databases">
        <authorList>
            <person name="Otto D Thomas"/>
            <person name="Naeem Raeece"/>
        </authorList>
    </citation>
    <scope>NUCLEOTIDE SEQUENCE</scope>
</reference>
<evidence type="ECO:0000256" key="3">
    <source>
        <dbReference type="SAM" id="SignalP"/>
    </source>
</evidence>
<dbReference type="VEuPathDB" id="CryptoDB:Cvel_4195"/>
<dbReference type="SMART" id="SM00181">
    <property type="entry name" value="EGF"/>
    <property type="match status" value="4"/>
</dbReference>
<dbReference type="Pfam" id="PF07974">
    <property type="entry name" value="EGF_2"/>
    <property type="match status" value="1"/>
</dbReference>
<gene>
    <name evidence="5" type="ORF">Cvel_4195</name>
</gene>
<dbReference type="PROSITE" id="PS01186">
    <property type="entry name" value="EGF_2"/>
    <property type="match status" value="1"/>
</dbReference>
<dbReference type="PANTHER" id="PTHR24035:SF109">
    <property type="entry name" value="PROTEIN DRAPER"/>
    <property type="match status" value="1"/>
</dbReference>
<dbReference type="InterPro" id="IPR000742">
    <property type="entry name" value="EGF"/>
</dbReference>
<name>A0A0G4G588_9ALVE</name>
<keyword evidence="3" id="KW-0732">Signal</keyword>
<dbReference type="Gene3D" id="2.10.25.10">
    <property type="entry name" value="Laminin"/>
    <property type="match status" value="3"/>
</dbReference>
<keyword evidence="2" id="KW-0245">EGF-like domain</keyword>
<proteinExistence type="predicted"/>
<dbReference type="PANTHER" id="PTHR24035">
    <property type="entry name" value="MULTIPLE EPIDERMAL GROWTH FACTOR-LIKE DOMAINS PROTEIN"/>
    <property type="match status" value="1"/>
</dbReference>
<feature type="signal peptide" evidence="3">
    <location>
        <begin position="1"/>
        <end position="23"/>
    </location>
</feature>
<evidence type="ECO:0000256" key="2">
    <source>
        <dbReference type="PROSITE-ProRule" id="PRU00076"/>
    </source>
</evidence>
<dbReference type="PhylomeDB" id="A0A0G4G588"/>
<feature type="disulfide bond" evidence="2">
    <location>
        <begin position="1229"/>
        <end position="1239"/>
    </location>
</feature>